<dbReference type="EMBL" id="CP003349">
    <property type="protein sequence ID" value="AFD09225.1"/>
    <property type="molecule type" value="Genomic_DNA"/>
</dbReference>
<sequence>MGTFRQLLVYKKGFELAQEIYSITKNFPKEELYSLTDQIRRSSRSVCANIGEGYRKRKYPKHFISKLSDSDMENSETQVWLDFALANHYISQQIYLELDNKADEIARLLNYMMNNVEKFQ</sequence>
<dbReference type="Proteomes" id="UP000007590">
    <property type="component" value="Chromosome"/>
</dbReference>
<dbReference type="RefSeq" id="WP_014682447.1">
    <property type="nucleotide sequence ID" value="NC_017770.1"/>
</dbReference>
<keyword evidence="1" id="KW-0687">Ribonucleoprotein</keyword>
<reference evidence="1" key="1">
    <citation type="submission" date="2012-02" db="EMBL/GenBank/DDBJ databases">
        <title>The complete genome of Solitalea canadensis DSM 3403.</title>
        <authorList>
            <consortium name="US DOE Joint Genome Institute (JGI-PGF)"/>
            <person name="Lucas S."/>
            <person name="Copeland A."/>
            <person name="Lapidus A."/>
            <person name="Glavina del Rio T."/>
            <person name="Dalin E."/>
            <person name="Tice H."/>
            <person name="Bruce D."/>
            <person name="Goodwin L."/>
            <person name="Pitluck S."/>
            <person name="Peters L."/>
            <person name="Ovchinnikova G."/>
            <person name="Lu M."/>
            <person name="Kyrpides N."/>
            <person name="Mavromatis K."/>
            <person name="Ivanova N."/>
            <person name="Brettin T."/>
            <person name="Detter J.C."/>
            <person name="Han C."/>
            <person name="Larimer F."/>
            <person name="Land M."/>
            <person name="Hauser L."/>
            <person name="Markowitz V."/>
            <person name="Cheng J.-F."/>
            <person name="Hugenholtz P."/>
            <person name="Woyke T."/>
            <person name="Wu D."/>
            <person name="Spring S."/>
            <person name="Schroeder M."/>
            <person name="Kopitz M."/>
            <person name="Brambilla E."/>
            <person name="Klenk H.-P."/>
            <person name="Eisen J.A."/>
        </authorList>
    </citation>
    <scope>NUCLEOTIDE SEQUENCE</scope>
    <source>
        <strain evidence="1">DSM 3403</strain>
    </source>
</reference>
<keyword evidence="2" id="KW-1185">Reference proteome</keyword>
<organism evidence="1 2">
    <name type="scientific">Solitalea canadensis (strain ATCC 29591 / DSM 3403 / JCM 21819 / LMG 8368 / NBRC 15130 / NCIMB 12057 / USAM 9D)</name>
    <name type="common">Flexibacter canadensis</name>
    <dbReference type="NCBI Taxonomy" id="929556"/>
    <lineage>
        <taxon>Bacteria</taxon>
        <taxon>Pseudomonadati</taxon>
        <taxon>Bacteroidota</taxon>
        <taxon>Sphingobacteriia</taxon>
        <taxon>Sphingobacteriales</taxon>
        <taxon>Sphingobacteriaceae</taxon>
        <taxon>Solitalea</taxon>
    </lineage>
</organism>
<dbReference type="GO" id="GO:0005840">
    <property type="term" value="C:ribosome"/>
    <property type="evidence" value="ECO:0007669"/>
    <property type="project" value="UniProtKB-KW"/>
</dbReference>
<dbReference type="PANTHER" id="PTHR38471:SF2">
    <property type="entry name" value="FOUR HELIX BUNDLE PROTEIN"/>
    <property type="match status" value="1"/>
</dbReference>
<gene>
    <name evidence="1" type="ordered locus">Solca_4235</name>
</gene>
<dbReference type="AlphaFoldDB" id="H8KLS1"/>
<dbReference type="NCBIfam" id="TIGR02436">
    <property type="entry name" value="four helix bundle protein"/>
    <property type="match status" value="1"/>
</dbReference>
<dbReference type="InterPro" id="IPR012657">
    <property type="entry name" value="23S_rRNA-intervening_sequence"/>
</dbReference>
<dbReference type="STRING" id="929556.Solca_4235"/>
<dbReference type="HOGENOM" id="CLU_129874_0_7_10"/>
<dbReference type="PANTHER" id="PTHR38471">
    <property type="entry name" value="FOUR HELIX BUNDLE PROTEIN"/>
    <property type="match status" value="1"/>
</dbReference>
<dbReference type="CDD" id="cd16377">
    <property type="entry name" value="23S_rRNA_IVP_like"/>
    <property type="match status" value="1"/>
</dbReference>
<dbReference type="KEGG" id="scn:Solca_4235"/>
<dbReference type="InterPro" id="IPR036583">
    <property type="entry name" value="23S_rRNA_IVS_sf"/>
</dbReference>
<accession>H8KLS1</accession>
<name>H8KLS1_SOLCM</name>
<evidence type="ECO:0000313" key="1">
    <source>
        <dbReference type="EMBL" id="AFD09225.1"/>
    </source>
</evidence>
<proteinExistence type="predicted"/>
<evidence type="ECO:0000313" key="2">
    <source>
        <dbReference type="Proteomes" id="UP000007590"/>
    </source>
</evidence>
<dbReference type="Gene3D" id="1.20.1440.60">
    <property type="entry name" value="23S rRNA-intervening sequence"/>
    <property type="match status" value="1"/>
</dbReference>
<dbReference type="OrthoDB" id="9811959at2"/>
<dbReference type="SUPFAM" id="SSF158446">
    <property type="entry name" value="IVS-encoded protein-like"/>
    <property type="match status" value="1"/>
</dbReference>
<keyword evidence="1" id="KW-0689">Ribosomal protein</keyword>
<dbReference type="eggNOG" id="ENOG50315HT">
    <property type="taxonomic scope" value="Bacteria"/>
</dbReference>
<protein>
    <submittedName>
        <fullName evidence="1">S23 ribosomal protein</fullName>
    </submittedName>
</protein>
<dbReference type="Pfam" id="PF05635">
    <property type="entry name" value="23S_rRNA_IVP"/>
    <property type="match status" value="1"/>
</dbReference>